<reference evidence="1 2" key="1">
    <citation type="submission" date="2022-04" db="EMBL/GenBank/DDBJ databases">
        <title>Complete genome of Methanothermobacter tenebrarum strain RMAS.</title>
        <authorList>
            <person name="Nakamura K."/>
            <person name="Oshima K."/>
            <person name="Hattori M."/>
            <person name="Kamagata Y."/>
            <person name="Takamizawa K."/>
        </authorList>
    </citation>
    <scope>NUCLEOTIDE SEQUENCE [LARGE SCALE GENOMIC DNA]</scope>
    <source>
        <strain evidence="1 2">RMAS</strain>
    </source>
</reference>
<proteinExistence type="predicted"/>
<name>A0ABM7YCT3_9EURY</name>
<evidence type="ECO:0000313" key="2">
    <source>
        <dbReference type="Proteomes" id="UP000831817"/>
    </source>
</evidence>
<dbReference type="NCBIfam" id="NF038353">
    <property type="entry name" value="FxLYD_dom"/>
    <property type="match status" value="1"/>
</dbReference>
<sequence>MEKLAPLVLLVLVVAACGCASEETSNLTSEETSNLTSEETSNLKVEDLKVVPKGYGFYTVTGQITPSTDFDYLEIVLKWYDAEGKVVGTDPLAWNTNNAKAGETIKFSASSYVEGGTPAKVDIMISDTPFSGGYEDSTIYKTTINV</sequence>
<dbReference type="PROSITE" id="PS51257">
    <property type="entry name" value="PROKAR_LIPOPROTEIN"/>
    <property type="match status" value="1"/>
</dbReference>
<dbReference type="InterPro" id="IPR047676">
    <property type="entry name" value="FxLYD_dom"/>
</dbReference>
<evidence type="ECO:0000313" key="1">
    <source>
        <dbReference type="EMBL" id="BDH79290.1"/>
    </source>
</evidence>
<dbReference type="Proteomes" id="UP000831817">
    <property type="component" value="Chromosome"/>
</dbReference>
<dbReference type="RefSeq" id="WP_248565117.1">
    <property type="nucleotide sequence ID" value="NZ_AP025698.1"/>
</dbReference>
<organism evidence="1 2">
    <name type="scientific">Methanothermobacter tenebrarum</name>
    <dbReference type="NCBI Taxonomy" id="680118"/>
    <lineage>
        <taxon>Archaea</taxon>
        <taxon>Methanobacteriati</taxon>
        <taxon>Methanobacteriota</taxon>
        <taxon>Methanomada group</taxon>
        <taxon>Methanobacteria</taxon>
        <taxon>Methanobacteriales</taxon>
        <taxon>Methanobacteriaceae</taxon>
        <taxon>Methanothermobacter</taxon>
    </lineage>
</organism>
<gene>
    <name evidence="1" type="ORF">MTTB_06690</name>
</gene>
<dbReference type="EMBL" id="AP025698">
    <property type="protein sequence ID" value="BDH79290.1"/>
    <property type="molecule type" value="Genomic_DNA"/>
</dbReference>
<accession>A0ABM7YCT3</accession>
<dbReference type="GeneID" id="71965188"/>
<keyword evidence="2" id="KW-1185">Reference proteome</keyword>
<protein>
    <submittedName>
        <fullName evidence="1">Uncharacterized protein</fullName>
    </submittedName>
</protein>